<evidence type="ECO:0000256" key="2">
    <source>
        <dbReference type="ARBA" id="ARBA00022917"/>
    </source>
</evidence>
<dbReference type="PANTHER" id="PTHR20982">
    <property type="entry name" value="RIBOSOME RECYCLING FACTOR"/>
    <property type="match status" value="1"/>
</dbReference>
<keyword evidence="2 3" id="KW-0648">Protein biosynthesis</keyword>
<reference evidence="6 7" key="1">
    <citation type="submission" date="2013-08" db="EMBL/GenBank/DDBJ databases">
        <authorList>
            <person name="Durkin A.S."/>
            <person name="Haft D.R."/>
            <person name="McCorrison J."/>
            <person name="Torralba M."/>
            <person name="Gillis M."/>
            <person name="Haft D.H."/>
            <person name="Methe B."/>
            <person name="Sutton G."/>
            <person name="Nelson K.E."/>
        </authorList>
    </citation>
    <scope>NUCLEOTIDE SEQUENCE [LARGE SCALE GENOMIC DNA]</scope>
    <source>
        <strain evidence="6 7">ATCC 35536</strain>
    </source>
</reference>
<gene>
    <name evidence="3 6" type="primary">frr</name>
    <name evidence="6" type="ORF">HMPREF0860_0630</name>
</gene>
<dbReference type="PANTHER" id="PTHR20982:SF3">
    <property type="entry name" value="MITOCHONDRIAL RIBOSOME RECYCLING FACTOR PSEUDO 1"/>
    <property type="match status" value="1"/>
</dbReference>
<dbReference type="NCBIfam" id="TIGR00496">
    <property type="entry name" value="frr"/>
    <property type="match status" value="1"/>
</dbReference>
<dbReference type="RefSeq" id="WP_021495410.1">
    <property type="nucleotide sequence ID" value="NZ_AVQI01000006.1"/>
</dbReference>
<dbReference type="SUPFAM" id="SSF55194">
    <property type="entry name" value="Ribosome recycling factor, RRF"/>
    <property type="match status" value="1"/>
</dbReference>
<proteinExistence type="inferred from homology"/>
<dbReference type="InterPro" id="IPR002661">
    <property type="entry name" value="Ribosome_recyc_fac"/>
</dbReference>
<name>A0ABN0P885_TRESO</name>
<dbReference type="InterPro" id="IPR036191">
    <property type="entry name" value="RRF_sf"/>
</dbReference>
<evidence type="ECO:0000313" key="6">
    <source>
        <dbReference type="EMBL" id="ERK05047.1"/>
    </source>
</evidence>
<evidence type="ECO:0000259" key="5">
    <source>
        <dbReference type="Pfam" id="PF01765"/>
    </source>
</evidence>
<feature type="domain" description="Ribosome recycling factor" evidence="5">
    <location>
        <begin position="16"/>
        <end position="178"/>
    </location>
</feature>
<evidence type="ECO:0000256" key="4">
    <source>
        <dbReference type="SAM" id="Coils"/>
    </source>
</evidence>
<protein>
    <recommendedName>
        <fullName evidence="3">Ribosome-recycling factor</fullName>
        <shortName evidence="3">RRF</shortName>
    </recommendedName>
    <alternativeName>
        <fullName evidence="3">Ribosome-releasing factor</fullName>
    </alternativeName>
</protein>
<dbReference type="Gene3D" id="3.30.1360.40">
    <property type="match status" value="1"/>
</dbReference>
<sequence>MADSEEKMQKAIHSLTDTFAAIRTGRASAALFDKVRVDCYGQKSPLNQVATIAIPEARAVVIQPFDKSLIGDIEKAILAADLGLNPSNDGKVIRIAIPPLTADRRKELVKQAKADAENYRTQIRNIRRDGNDALKKQQKSGELTEDGLKAETDKLQKLTDKYIAEIQKLYDAKEKEILEG</sequence>
<dbReference type="CDD" id="cd00520">
    <property type="entry name" value="RRF"/>
    <property type="match status" value="1"/>
</dbReference>
<dbReference type="InterPro" id="IPR023584">
    <property type="entry name" value="Ribosome_recyc_fac_dom"/>
</dbReference>
<evidence type="ECO:0000256" key="1">
    <source>
        <dbReference type="ARBA" id="ARBA00005912"/>
    </source>
</evidence>
<organism evidence="6 7">
    <name type="scientific">Treponema socranskii subsp. socranskii VPI DR56BR1116 = ATCC 35536</name>
    <dbReference type="NCBI Taxonomy" id="1125725"/>
    <lineage>
        <taxon>Bacteria</taxon>
        <taxon>Pseudomonadati</taxon>
        <taxon>Spirochaetota</taxon>
        <taxon>Spirochaetia</taxon>
        <taxon>Spirochaetales</taxon>
        <taxon>Treponemataceae</taxon>
        <taxon>Treponema</taxon>
    </lineage>
</organism>
<comment type="similarity">
    <text evidence="1 3">Belongs to the RRF family.</text>
</comment>
<dbReference type="HAMAP" id="MF_00040">
    <property type="entry name" value="RRF"/>
    <property type="match status" value="1"/>
</dbReference>
<dbReference type="Pfam" id="PF01765">
    <property type="entry name" value="RRF"/>
    <property type="match status" value="1"/>
</dbReference>
<feature type="coiled-coil region" evidence="4">
    <location>
        <begin position="102"/>
        <end position="129"/>
    </location>
</feature>
<keyword evidence="4" id="KW-0175">Coiled coil</keyword>
<keyword evidence="7" id="KW-1185">Reference proteome</keyword>
<accession>A0ABN0P885</accession>
<comment type="caution">
    <text evidence="6">The sequence shown here is derived from an EMBL/GenBank/DDBJ whole genome shotgun (WGS) entry which is preliminary data.</text>
</comment>
<evidence type="ECO:0000256" key="3">
    <source>
        <dbReference type="HAMAP-Rule" id="MF_00040"/>
    </source>
</evidence>
<comment type="function">
    <text evidence="3">Responsible for the release of ribosomes from messenger RNA at the termination of protein biosynthesis. May increase the efficiency of translation by recycling ribosomes from one round of translation to another.</text>
</comment>
<dbReference type="Proteomes" id="UP000016646">
    <property type="component" value="Unassembled WGS sequence"/>
</dbReference>
<dbReference type="EMBL" id="AVQI01000006">
    <property type="protein sequence ID" value="ERK05047.1"/>
    <property type="molecule type" value="Genomic_DNA"/>
</dbReference>
<evidence type="ECO:0000313" key="7">
    <source>
        <dbReference type="Proteomes" id="UP000016646"/>
    </source>
</evidence>
<keyword evidence="3" id="KW-0963">Cytoplasm</keyword>
<dbReference type="Gene3D" id="1.10.132.20">
    <property type="entry name" value="Ribosome-recycling factor"/>
    <property type="match status" value="1"/>
</dbReference>
<comment type="subcellular location">
    <subcellularLocation>
        <location evidence="3">Cytoplasm</location>
    </subcellularLocation>
</comment>